<keyword evidence="1" id="KW-0812">Transmembrane</keyword>
<feature type="domain" description="DUF6534" evidence="2">
    <location>
        <begin position="173"/>
        <end position="254"/>
    </location>
</feature>
<feature type="transmembrane region" description="Helical" evidence="1">
    <location>
        <begin position="126"/>
        <end position="149"/>
    </location>
</feature>
<dbReference type="HOGENOM" id="CLU_046025_0_1_1"/>
<dbReference type="GeneID" id="6068969"/>
<gene>
    <name evidence="3" type="ORF">LACBIDRAFT_321372</name>
</gene>
<dbReference type="OrthoDB" id="3231781at2759"/>
<evidence type="ECO:0000313" key="3">
    <source>
        <dbReference type="EMBL" id="EDR15498.1"/>
    </source>
</evidence>
<sequence>MSAAAQLPSVHRVSLHSTSGALQIGISLSLFLFGIISVQTYHYYQNFPDDRRLFRYLVATMWFLELAHTTAISYELYQLTVSTPRGGVLTFPGLGSALIVGGVITTLVQCFFSLRLWRLFPQPFNYVGLTCAVISVFRCIGSAFLGTQAVNTSVEAFRANWTWLITLLLSAGAALDVAIALAMLYFLLYRRQDALTKMSNPRVSRVIDRLVAFTITDGAAYQGLVCSLVIWMAIYTFLAKLYSNSLLSALNERRELRNAVVNYSSREIPSKSVTHSLQRNHVSPTFASQVISVEMTSVIETHRDTDDTGVCWVSLLWWPPTRFVSC</sequence>
<dbReference type="KEGG" id="lbc:LACBIDRAFT_321372"/>
<organism evidence="4">
    <name type="scientific">Laccaria bicolor (strain S238N-H82 / ATCC MYA-4686)</name>
    <name type="common">Bicoloured deceiver</name>
    <name type="synonym">Laccaria laccata var. bicolor</name>
    <dbReference type="NCBI Taxonomy" id="486041"/>
    <lineage>
        <taxon>Eukaryota</taxon>
        <taxon>Fungi</taxon>
        <taxon>Dikarya</taxon>
        <taxon>Basidiomycota</taxon>
        <taxon>Agaricomycotina</taxon>
        <taxon>Agaricomycetes</taxon>
        <taxon>Agaricomycetidae</taxon>
        <taxon>Agaricales</taxon>
        <taxon>Agaricineae</taxon>
        <taxon>Hydnangiaceae</taxon>
        <taxon>Laccaria</taxon>
    </lineage>
</organism>
<name>B0CPZ2_LACBS</name>
<dbReference type="PANTHER" id="PTHR40465">
    <property type="entry name" value="CHROMOSOME 1, WHOLE GENOME SHOTGUN SEQUENCE"/>
    <property type="match status" value="1"/>
</dbReference>
<evidence type="ECO:0000313" key="4">
    <source>
        <dbReference type="Proteomes" id="UP000001194"/>
    </source>
</evidence>
<dbReference type="Pfam" id="PF20152">
    <property type="entry name" value="DUF6534"/>
    <property type="match status" value="1"/>
</dbReference>
<feature type="transmembrane region" description="Helical" evidence="1">
    <location>
        <begin position="94"/>
        <end position="114"/>
    </location>
</feature>
<reference evidence="3 4" key="1">
    <citation type="journal article" date="2008" name="Nature">
        <title>The genome of Laccaria bicolor provides insights into mycorrhizal symbiosis.</title>
        <authorList>
            <person name="Martin F."/>
            <person name="Aerts A."/>
            <person name="Ahren D."/>
            <person name="Brun A."/>
            <person name="Danchin E.G.J."/>
            <person name="Duchaussoy F."/>
            <person name="Gibon J."/>
            <person name="Kohler A."/>
            <person name="Lindquist E."/>
            <person name="Pereda V."/>
            <person name="Salamov A."/>
            <person name="Shapiro H.J."/>
            <person name="Wuyts J."/>
            <person name="Blaudez D."/>
            <person name="Buee M."/>
            <person name="Brokstein P."/>
            <person name="Canbaeck B."/>
            <person name="Cohen D."/>
            <person name="Courty P.E."/>
            <person name="Coutinho P.M."/>
            <person name="Delaruelle C."/>
            <person name="Detter J.C."/>
            <person name="Deveau A."/>
            <person name="DiFazio S."/>
            <person name="Duplessis S."/>
            <person name="Fraissinet-Tachet L."/>
            <person name="Lucic E."/>
            <person name="Frey-Klett P."/>
            <person name="Fourrey C."/>
            <person name="Feussner I."/>
            <person name="Gay G."/>
            <person name="Grimwood J."/>
            <person name="Hoegger P.J."/>
            <person name="Jain P."/>
            <person name="Kilaru S."/>
            <person name="Labbe J."/>
            <person name="Lin Y.C."/>
            <person name="Legue V."/>
            <person name="Le Tacon F."/>
            <person name="Marmeisse R."/>
            <person name="Melayah D."/>
            <person name="Montanini B."/>
            <person name="Muratet M."/>
            <person name="Nehls U."/>
            <person name="Niculita-Hirzel H."/>
            <person name="Oudot-Le Secq M.P."/>
            <person name="Peter M."/>
            <person name="Quesneville H."/>
            <person name="Rajashekar B."/>
            <person name="Reich M."/>
            <person name="Rouhier N."/>
            <person name="Schmutz J."/>
            <person name="Yin T."/>
            <person name="Chalot M."/>
            <person name="Henrissat B."/>
            <person name="Kuees U."/>
            <person name="Lucas S."/>
            <person name="Van de Peer Y."/>
            <person name="Podila G.K."/>
            <person name="Polle A."/>
            <person name="Pukkila P.J."/>
            <person name="Richardson P.M."/>
            <person name="Rouze P."/>
            <person name="Sanders I.R."/>
            <person name="Stajich J.E."/>
            <person name="Tunlid A."/>
            <person name="Tuskan G."/>
            <person name="Grigoriev I.V."/>
        </authorList>
    </citation>
    <scope>NUCLEOTIDE SEQUENCE [LARGE SCALE GENOMIC DNA]</scope>
    <source>
        <strain evidence="4">S238N-H82 / ATCC MYA-4686</strain>
    </source>
</reference>
<dbReference type="Proteomes" id="UP000001194">
    <property type="component" value="Unassembled WGS sequence"/>
</dbReference>
<dbReference type="RefSeq" id="XP_001873706.1">
    <property type="nucleotide sequence ID" value="XM_001873671.1"/>
</dbReference>
<dbReference type="AlphaFoldDB" id="B0CPZ2"/>
<feature type="transmembrane region" description="Helical" evidence="1">
    <location>
        <begin position="210"/>
        <end position="238"/>
    </location>
</feature>
<keyword evidence="1" id="KW-0472">Membrane</keyword>
<feature type="transmembrane region" description="Helical" evidence="1">
    <location>
        <begin position="161"/>
        <end position="189"/>
    </location>
</feature>
<dbReference type="PANTHER" id="PTHR40465:SF1">
    <property type="entry name" value="DUF6534 DOMAIN-CONTAINING PROTEIN"/>
    <property type="match status" value="1"/>
</dbReference>
<feature type="transmembrane region" description="Helical" evidence="1">
    <location>
        <begin position="53"/>
        <end position="74"/>
    </location>
</feature>
<accession>B0CPZ2</accession>
<keyword evidence="1" id="KW-1133">Transmembrane helix</keyword>
<proteinExistence type="predicted"/>
<dbReference type="EMBL" id="DS547091">
    <property type="protein sequence ID" value="EDR15498.1"/>
    <property type="molecule type" value="Genomic_DNA"/>
</dbReference>
<dbReference type="InParanoid" id="B0CPZ2"/>
<feature type="transmembrane region" description="Helical" evidence="1">
    <location>
        <begin position="20"/>
        <end position="41"/>
    </location>
</feature>
<evidence type="ECO:0000256" key="1">
    <source>
        <dbReference type="SAM" id="Phobius"/>
    </source>
</evidence>
<dbReference type="InterPro" id="IPR045339">
    <property type="entry name" value="DUF6534"/>
</dbReference>
<evidence type="ECO:0000259" key="2">
    <source>
        <dbReference type="Pfam" id="PF20152"/>
    </source>
</evidence>
<keyword evidence="4" id="KW-1185">Reference proteome</keyword>
<protein>
    <submittedName>
        <fullName evidence="3">Predicted protein</fullName>
    </submittedName>
</protein>